<gene>
    <name evidence="2" type="ORF">AWC38_SpisGene9625</name>
</gene>
<protein>
    <submittedName>
        <fullName evidence="2">Uncharacterized protein</fullName>
    </submittedName>
</protein>
<evidence type="ECO:0000313" key="3">
    <source>
        <dbReference type="Proteomes" id="UP000225706"/>
    </source>
</evidence>
<keyword evidence="3" id="KW-1185">Reference proteome</keyword>
<sequence>MASLVDLCYASDDDESQILDFHDQTTQHPPTSTSTSNLSPVSHEAQATQQKSPQPDCLGQLDSPHHLTPTPTRKKLTYALSPRDIPPDVDVFLDAVSNYFTRAVNLERQSAAVAQSTFLKARERMMCYLGFLKRYLGMDLAPDVFLRLSLMEQYFNFLRDAQMIRQLRAQATISQKQGDKERPSSREELEALNRWLFCLVVQSFRHEIVAAVSLQGERFQLRWEVNMETRESCILVPLSLYVLIPPSRGFEMCTLRIVTEPDSLEARLWKEQNLLVMREDSIVLYFNDYRTKSPCGQYELAVQMR</sequence>
<dbReference type="EMBL" id="LSMT01000143">
    <property type="protein sequence ID" value="PFX25736.1"/>
    <property type="molecule type" value="Genomic_DNA"/>
</dbReference>
<comment type="caution">
    <text evidence="2">The sequence shown here is derived from an EMBL/GenBank/DDBJ whole genome shotgun (WGS) entry which is preliminary data.</text>
</comment>
<dbReference type="OrthoDB" id="6608729at2759"/>
<evidence type="ECO:0000256" key="1">
    <source>
        <dbReference type="SAM" id="MobiDB-lite"/>
    </source>
</evidence>
<dbReference type="STRING" id="50429.A0A2B4S8M7"/>
<feature type="compositionally biased region" description="Low complexity" evidence="1">
    <location>
        <begin position="26"/>
        <end position="42"/>
    </location>
</feature>
<proteinExistence type="predicted"/>
<name>A0A2B4S8M7_STYPI</name>
<dbReference type="AlphaFoldDB" id="A0A2B4S8M7"/>
<feature type="region of interest" description="Disordered" evidence="1">
    <location>
        <begin position="23"/>
        <end position="72"/>
    </location>
</feature>
<accession>A0A2B4S8M7</accession>
<dbReference type="Proteomes" id="UP000225706">
    <property type="component" value="Unassembled WGS sequence"/>
</dbReference>
<organism evidence="2 3">
    <name type="scientific">Stylophora pistillata</name>
    <name type="common">Smooth cauliflower coral</name>
    <dbReference type="NCBI Taxonomy" id="50429"/>
    <lineage>
        <taxon>Eukaryota</taxon>
        <taxon>Metazoa</taxon>
        <taxon>Cnidaria</taxon>
        <taxon>Anthozoa</taxon>
        <taxon>Hexacorallia</taxon>
        <taxon>Scleractinia</taxon>
        <taxon>Astrocoeniina</taxon>
        <taxon>Pocilloporidae</taxon>
        <taxon>Stylophora</taxon>
    </lineage>
</organism>
<evidence type="ECO:0000313" key="2">
    <source>
        <dbReference type="EMBL" id="PFX25736.1"/>
    </source>
</evidence>
<reference evidence="3" key="1">
    <citation type="journal article" date="2017" name="bioRxiv">
        <title>Comparative analysis of the genomes of Stylophora pistillata and Acropora digitifera provides evidence for extensive differences between species of corals.</title>
        <authorList>
            <person name="Voolstra C.R."/>
            <person name="Li Y."/>
            <person name="Liew Y.J."/>
            <person name="Baumgarten S."/>
            <person name="Zoccola D."/>
            <person name="Flot J.-F."/>
            <person name="Tambutte S."/>
            <person name="Allemand D."/>
            <person name="Aranda M."/>
        </authorList>
    </citation>
    <scope>NUCLEOTIDE SEQUENCE [LARGE SCALE GENOMIC DNA]</scope>
</reference>